<reference evidence="3" key="1">
    <citation type="submission" date="2018-06" db="EMBL/GenBank/DDBJ databases">
        <authorList>
            <person name="Zhirakovskaya E."/>
        </authorList>
    </citation>
    <scope>NUCLEOTIDE SEQUENCE</scope>
</reference>
<sequence length="199" mass="23496">MDYVIYFFMCIFLIVGVYQFYFWTQNNPIKKSRSLELKLDQYFKLKARWVWVYSGLYYPVIILVVATVGDMREFNYMAMSYFILLFMQMIFFMLFPVATPVHWREEIKGNSTSERMLMRVQKYDKTSNCFPSMHVSIAMLSAMHFMSSSLGLGLWPLLFPLLIALSALYTKQHYIADLLPGAMLGWLAHKVFLLMYVPL</sequence>
<evidence type="ECO:0000259" key="2">
    <source>
        <dbReference type="Pfam" id="PF14378"/>
    </source>
</evidence>
<evidence type="ECO:0000256" key="1">
    <source>
        <dbReference type="SAM" id="Phobius"/>
    </source>
</evidence>
<feature type="transmembrane region" description="Helical" evidence="1">
    <location>
        <begin position="178"/>
        <end position="197"/>
    </location>
</feature>
<dbReference type="Pfam" id="PF14378">
    <property type="entry name" value="PAP2_3"/>
    <property type="match status" value="1"/>
</dbReference>
<name>A0A3B0XHP7_9ZZZZ</name>
<evidence type="ECO:0000313" key="3">
    <source>
        <dbReference type="EMBL" id="VAW63783.1"/>
    </source>
</evidence>
<keyword evidence="1" id="KW-0812">Transmembrane</keyword>
<feature type="transmembrane region" description="Helical" evidence="1">
    <location>
        <begin position="152"/>
        <end position="169"/>
    </location>
</feature>
<feature type="transmembrane region" description="Helical" evidence="1">
    <location>
        <begin position="78"/>
        <end position="98"/>
    </location>
</feature>
<keyword evidence="1" id="KW-0472">Membrane</keyword>
<accession>A0A3B0XHP7</accession>
<dbReference type="Gene3D" id="1.20.144.10">
    <property type="entry name" value="Phosphatidic acid phosphatase type 2/haloperoxidase"/>
    <property type="match status" value="1"/>
</dbReference>
<dbReference type="GO" id="GO:0016020">
    <property type="term" value="C:membrane"/>
    <property type="evidence" value="ECO:0007669"/>
    <property type="project" value="UniProtKB-SubCell"/>
</dbReference>
<dbReference type="EMBL" id="UOFJ01000119">
    <property type="protein sequence ID" value="VAW63783.1"/>
    <property type="molecule type" value="Genomic_DNA"/>
</dbReference>
<dbReference type="AlphaFoldDB" id="A0A3B0XHP7"/>
<gene>
    <name evidence="3" type="ORF">MNBD_GAMMA10-2766</name>
</gene>
<keyword evidence="1" id="KW-1133">Transmembrane helix</keyword>
<organism evidence="3">
    <name type="scientific">hydrothermal vent metagenome</name>
    <dbReference type="NCBI Taxonomy" id="652676"/>
    <lineage>
        <taxon>unclassified sequences</taxon>
        <taxon>metagenomes</taxon>
        <taxon>ecological metagenomes</taxon>
    </lineage>
</organism>
<feature type="domain" description="Inositolphosphotransferase Aur1/Ipt1" evidence="2">
    <location>
        <begin position="45"/>
        <end position="189"/>
    </location>
</feature>
<feature type="transmembrane region" description="Helical" evidence="1">
    <location>
        <begin position="45"/>
        <end position="66"/>
    </location>
</feature>
<feature type="transmembrane region" description="Helical" evidence="1">
    <location>
        <begin position="6"/>
        <end position="24"/>
    </location>
</feature>
<proteinExistence type="predicted"/>
<dbReference type="SUPFAM" id="SSF48317">
    <property type="entry name" value="Acid phosphatase/Vanadium-dependent haloperoxidase"/>
    <property type="match status" value="1"/>
</dbReference>
<dbReference type="InterPro" id="IPR026841">
    <property type="entry name" value="Aur1/Ipt1"/>
</dbReference>
<protein>
    <recommendedName>
        <fullName evidence="2">Inositolphosphotransferase Aur1/Ipt1 domain-containing protein</fullName>
    </recommendedName>
</protein>
<dbReference type="InterPro" id="IPR036938">
    <property type="entry name" value="PAP2/HPO_sf"/>
</dbReference>